<organism evidence="2 3">
    <name type="scientific">Chenopodium quinoa</name>
    <name type="common">Quinoa</name>
    <dbReference type="NCBI Taxonomy" id="63459"/>
    <lineage>
        <taxon>Eukaryota</taxon>
        <taxon>Viridiplantae</taxon>
        <taxon>Streptophyta</taxon>
        <taxon>Embryophyta</taxon>
        <taxon>Tracheophyta</taxon>
        <taxon>Spermatophyta</taxon>
        <taxon>Magnoliopsida</taxon>
        <taxon>eudicotyledons</taxon>
        <taxon>Gunneridae</taxon>
        <taxon>Pentapetalae</taxon>
        <taxon>Caryophyllales</taxon>
        <taxon>Chenopodiaceae</taxon>
        <taxon>Chenopodioideae</taxon>
        <taxon>Atripliceae</taxon>
        <taxon>Chenopodium</taxon>
    </lineage>
</organism>
<evidence type="ECO:0000313" key="2">
    <source>
        <dbReference type="EnsemblPlants" id="AUR62039545-RA:cds"/>
    </source>
</evidence>
<keyword evidence="3" id="KW-1185">Reference proteome</keyword>
<dbReference type="AlphaFoldDB" id="A0A803N2Y9"/>
<dbReference type="EnsemblPlants" id="AUR62039545-RA">
    <property type="protein sequence ID" value="AUR62039545-RA:cds"/>
    <property type="gene ID" value="AUR62039545"/>
</dbReference>
<dbReference type="Proteomes" id="UP000596660">
    <property type="component" value="Unplaced"/>
</dbReference>
<reference evidence="2" key="1">
    <citation type="journal article" date="2017" name="Nature">
        <title>The genome of Chenopodium quinoa.</title>
        <authorList>
            <person name="Jarvis D.E."/>
            <person name="Ho Y.S."/>
            <person name="Lightfoot D.J."/>
            <person name="Schmoeckel S.M."/>
            <person name="Li B."/>
            <person name="Borm T.J.A."/>
            <person name="Ohyanagi H."/>
            <person name="Mineta K."/>
            <person name="Michell C.T."/>
            <person name="Saber N."/>
            <person name="Kharbatia N.M."/>
            <person name="Rupper R.R."/>
            <person name="Sharp A.R."/>
            <person name="Dally N."/>
            <person name="Boughton B.A."/>
            <person name="Woo Y.H."/>
            <person name="Gao G."/>
            <person name="Schijlen E.G.W.M."/>
            <person name="Guo X."/>
            <person name="Momin A.A."/>
            <person name="Negrao S."/>
            <person name="Al-Babili S."/>
            <person name="Gehring C."/>
            <person name="Roessner U."/>
            <person name="Jung C."/>
            <person name="Murphy K."/>
            <person name="Arold S.T."/>
            <person name="Gojobori T."/>
            <person name="van der Linden C.G."/>
            <person name="van Loo E.N."/>
            <person name="Jellen E.N."/>
            <person name="Maughan P.J."/>
            <person name="Tester M."/>
        </authorList>
    </citation>
    <scope>NUCLEOTIDE SEQUENCE [LARGE SCALE GENOMIC DNA]</scope>
    <source>
        <strain evidence="2">cv. PI 614886</strain>
    </source>
</reference>
<reference evidence="2" key="2">
    <citation type="submission" date="2021-03" db="UniProtKB">
        <authorList>
            <consortium name="EnsemblPlants"/>
        </authorList>
    </citation>
    <scope>IDENTIFICATION</scope>
</reference>
<sequence length="70" mass="7950">MTATCCKISGCLEVDVLEALAAKHSISIALEAGFNKLVLESDSQKLTNYLKQSKFEHEFWPYRERYPPLS</sequence>
<name>A0A803N2Y9_CHEQI</name>
<proteinExistence type="predicted"/>
<dbReference type="GO" id="GO:0003676">
    <property type="term" value="F:nucleic acid binding"/>
    <property type="evidence" value="ECO:0007669"/>
    <property type="project" value="InterPro"/>
</dbReference>
<feature type="domain" description="RNase H type-1" evidence="1">
    <location>
        <begin position="2"/>
        <end position="54"/>
    </location>
</feature>
<evidence type="ECO:0000259" key="1">
    <source>
        <dbReference type="Pfam" id="PF13456"/>
    </source>
</evidence>
<evidence type="ECO:0000313" key="3">
    <source>
        <dbReference type="Proteomes" id="UP000596660"/>
    </source>
</evidence>
<dbReference type="GO" id="GO:0004523">
    <property type="term" value="F:RNA-DNA hybrid ribonuclease activity"/>
    <property type="evidence" value="ECO:0007669"/>
    <property type="project" value="InterPro"/>
</dbReference>
<dbReference type="Pfam" id="PF13456">
    <property type="entry name" value="RVT_3"/>
    <property type="match status" value="1"/>
</dbReference>
<dbReference type="Gramene" id="AUR62039545-RA">
    <property type="protein sequence ID" value="AUR62039545-RA:cds"/>
    <property type="gene ID" value="AUR62039545"/>
</dbReference>
<protein>
    <recommendedName>
        <fullName evidence="1">RNase H type-1 domain-containing protein</fullName>
    </recommendedName>
</protein>
<dbReference type="InterPro" id="IPR002156">
    <property type="entry name" value="RNaseH_domain"/>
</dbReference>
<accession>A0A803N2Y9</accession>